<organism evidence="3 4">
    <name type="scientific">Chlamydomonas incerta</name>
    <dbReference type="NCBI Taxonomy" id="51695"/>
    <lineage>
        <taxon>Eukaryota</taxon>
        <taxon>Viridiplantae</taxon>
        <taxon>Chlorophyta</taxon>
        <taxon>core chlorophytes</taxon>
        <taxon>Chlorophyceae</taxon>
        <taxon>CS clade</taxon>
        <taxon>Chlamydomonadales</taxon>
        <taxon>Chlamydomonadaceae</taxon>
        <taxon>Chlamydomonas</taxon>
    </lineage>
</organism>
<proteinExistence type="predicted"/>
<keyword evidence="2" id="KW-0732">Signal</keyword>
<protein>
    <submittedName>
        <fullName evidence="3">Uncharacterized protein</fullName>
    </submittedName>
</protein>
<evidence type="ECO:0000256" key="1">
    <source>
        <dbReference type="SAM" id="MobiDB-lite"/>
    </source>
</evidence>
<feature type="chain" id="PRO_5032774597" evidence="2">
    <location>
        <begin position="25"/>
        <end position="240"/>
    </location>
</feature>
<evidence type="ECO:0000313" key="3">
    <source>
        <dbReference type="EMBL" id="KAG2428754.1"/>
    </source>
</evidence>
<dbReference type="Proteomes" id="UP000650467">
    <property type="component" value="Unassembled WGS sequence"/>
</dbReference>
<feature type="signal peptide" evidence="2">
    <location>
        <begin position="1"/>
        <end position="24"/>
    </location>
</feature>
<keyword evidence="4" id="KW-1185">Reference proteome</keyword>
<name>A0A835SKM8_CHLIN</name>
<evidence type="ECO:0000313" key="4">
    <source>
        <dbReference type="Proteomes" id="UP000650467"/>
    </source>
</evidence>
<dbReference type="EMBL" id="JAEHOC010000033">
    <property type="protein sequence ID" value="KAG2428754.1"/>
    <property type="molecule type" value="Genomic_DNA"/>
</dbReference>
<reference evidence="3" key="1">
    <citation type="journal article" date="2020" name="bioRxiv">
        <title>Comparative genomics of Chlamydomonas.</title>
        <authorList>
            <person name="Craig R.J."/>
            <person name="Hasan A.R."/>
            <person name="Ness R.W."/>
            <person name="Keightley P.D."/>
        </authorList>
    </citation>
    <scope>NUCLEOTIDE SEQUENCE</scope>
    <source>
        <strain evidence="3">SAG 7.73</strain>
    </source>
</reference>
<evidence type="ECO:0000256" key="2">
    <source>
        <dbReference type="SAM" id="SignalP"/>
    </source>
</evidence>
<feature type="compositionally biased region" description="Pro residues" evidence="1">
    <location>
        <begin position="182"/>
        <end position="212"/>
    </location>
</feature>
<feature type="region of interest" description="Disordered" evidence="1">
    <location>
        <begin position="157"/>
        <end position="220"/>
    </location>
</feature>
<gene>
    <name evidence="3" type="ORF">HXX76_011456</name>
</gene>
<sequence length="240" mass="26224">MSIRQVLLAVATVAVALLALDARAAGTCEVCVTVLKGIGDLGTTADNCTLLAELANQHFGSDSEGGPAIPQATNFLCQPNFTPTEIYACEVVDPPTADMMMHKFDYDTDSVYFYYFIPFDINEINTCLYPINHPYNRKGVALTSECFQDGPVVKLPPITSCERPPRPERSPRPPSTEASPPEDAPPPGGEPPPDNPPPPSPSPPPPPSPLPRPVHCRGDKERITIRLHRWLVGHRRNKNR</sequence>
<accession>A0A835SKM8</accession>
<dbReference type="OrthoDB" id="536231at2759"/>
<dbReference type="AlphaFoldDB" id="A0A835SKM8"/>
<comment type="caution">
    <text evidence="3">The sequence shown here is derived from an EMBL/GenBank/DDBJ whole genome shotgun (WGS) entry which is preliminary data.</text>
</comment>